<dbReference type="EMBL" id="PDUG01000006">
    <property type="protein sequence ID" value="PIC21880.1"/>
    <property type="molecule type" value="Genomic_DNA"/>
</dbReference>
<evidence type="ECO:0000313" key="3">
    <source>
        <dbReference type="Proteomes" id="UP000230233"/>
    </source>
</evidence>
<comment type="caution">
    <text evidence="2">The sequence shown here is derived from an EMBL/GenBank/DDBJ whole genome shotgun (WGS) entry which is preliminary data.</text>
</comment>
<dbReference type="Proteomes" id="UP000230233">
    <property type="component" value="Chromosome X"/>
</dbReference>
<feature type="compositionally biased region" description="Low complexity" evidence="1">
    <location>
        <begin position="50"/>
        <end position="65"/>
    </location>
</feature>
<protein>
    <submittedName>
        <fullName evidence="2">Uncharacterized protein</fullName>
    </submittedName>
</protein>
<gene>
    <name evidence="2" type="primary">Cnig_chr_X.g26561</name>
    <name evidence="2" type="ORF">B9Z55_026561</name>
</gene>
<organism evidence="2 3">
    <name type="scientific">Caenorhabditis nigoni</name>
    <dbReference type="NCBI Taxonomy" id="1611254"/>
    <lineage>
        <taxon>Eukaryota</taxon>
        <taxon>Metazoa</taxon>
        <taxon>Ecdysozoa</taxon>
        <taxon>Nematoda</taxon>
        <taxon>Chromadorea</taxon>
        <taxon>Rhabditida</taxon>
        <taxon>Rhabditina</taxon>
        <taxon>Rhabditomorpha</taxon>
        <taxon>Rhabditoidea</taxon>
        <taxon>Rhabditidae</taxon>
        <taxon>Peloderinae</taxon>
        <taxon>Caenorhabditis</taxon>
    </lineage>
</organism>
<dbReference type="AlphaFoldDB" id="A0A2G5T3P9"/>
<name>A0A2G5T3P9_9PELO</name>
<feature type="region of interest" description="Disordered" evidence="1">
    <location>
        <begin position="20"/>
        <end position="65"/>
    </location>
</feature>
<evidence type="ECO:0000256" key="1">
    <source>
        <dbReference type="SAM" id="MobiDB-lite"/>
    </source>
</evidence>
<evidence type="ECO:0000313" key="2">
    <source>
        <dbReference type="EMBL" id="PIC21880.1"/>
    </source>
</evidence>
<proteinExistence type="predicted"/>
<reference evidence="3" key="1">
    <citation type="submission" date="2017-10" db="EMBL/GenBank/DDBJ databases">
        <title>Rapid genome shrinkage in a self-fertile nematode reveals novel sperm competition proteins.</title>
        <authorList>
            <person name="Yin D."/>
            <person name="Schwarz E.M."/>
            <person name="Thomas C.G."/>
            <person name="Felde R.L."/>
            <person name="Korf I.F."/>
            <person name="Cutter A.D."/>
            <person name="Schartner C.M."/>
            <person name="Ralston E.J."/>
            <person name="Meyer B.J."/>
            <person name="Haag E.S."/>
        </authorList>
    </citation>
    <scope>NUCLEOTIDE SEQUENCE [LARGE SCALE GENOMIC DNA]</scope>
    <source>
        <strain evidence="3">JU1422</strain>
    </source>
</reference>
<keyword evidence="3" id="KW-1185">Reference proteome</keyword>
<accession>A0A2G5T3P9</accession>
<feature type="compositionally biased region" description="Polar residues" evidence="1">
    <location>
        <begin position="20"/>
        <end position="34"/>
    </location>
</feature>
<sequence length="122" mass="13799">MYAYTPDVYMQQAASSYPMANSSHFSGYSQSPMAYTSLPMPGSSHQVPEQPQQLQQLQQQQQQIQGFEGATIPQQYFPWYEHMPAMQGAFPASASHPHVPQQPQQLQQIQQQQHIQGFEGAM</sequence>